<dbReference type="AlphaFoldDB" id="A0A4U3MKL1"/>
<feature type="active site" description="Tele-AMP-histidine intermediate" evidence="1">
    <location>
        <position position="99"/>
    </location>
</feature>
<dbReference type="PRINTS" id="PR00332">
    <property type="entry name" value="HISTRIAD"/>
</dbReference>
<evidence type="ECO:0000313" key="5">
    <source>
        <dbReference type="EMBL" id="TKK89054.1"/>
    </source>
</evidence>
<comment type="caution">
    <text evidence="5">The sequence shown here is derived from an EMBL/GenBank/DDBJ whole genome shotgun (WGS) entry which is preliminary data.</text>
</comment>
<dbReference type="SUPFAM" id="SSF54197">
    <property type="entry name" value="HIT-like"/>
    <property type="match status" value="1"/>
</dbReference>
<dbReference type="EMBL" id="SZQA01000008">
    <property type="protein sequence ID" value="TKK89054.1"/>
    <property type="molecule type" value="Genomic_DNA"/>
</dbReference>
<reference evidence="5 6" key="1">
    <citation type="submission" date="2019-04" db="EMBL/GenBank/DDBJ databases">
        <title>Herbidospora sp. NEAU-GS14.nov., a novel actinomycete isolated from soil.</title>
        <authorList>
            <person name="Han L."/>
        </authorList>
    </citation>
    <scope>NUCLEOTIDE SEQUENCE [LARGE SCALE GENOMIC DNA]</scope>
    <source>
        <strain evidence="5 6">NEAU-GS14</strain>
    </source>
</reference>
<organism evidence="5 6">
    <name type="scientific">Herbidospora galbida</name>
    <dbReference type="NCBI Taxonomy" id="2575442"/>
    <lineage>
        <taxon>Bacteria</taxon>
        <taxon>Bacillati</taxon>
        <taxon>Actinomycetota</taxon>
        <taxon>Actinomycetes</taxon>
        <taxon>Streptosporangiales</taxon>
        <taxon>Streptosporangiaceae</taxon>
        <taxon>Herbidospora</taxon>
    </lineage>
</organism>
<feature type="domain" description="HIT" evidence="4">
    <location>
        <begin position="6"/>
        <end position="113"/>
    </location>
</feature>
<sequence>MKNECLFCAIVAREIPATVVYETDTTLAFRDINPHAPTHVLVVPKNHVRDAGELAEAGLADEVIKTAKAVAVAEGIAESGYRLVLNTGPDSGQSVFHAHLHLLGGAPLTLQMG</sequence>
<evidence type="ECO:0000256" key="1">
    <source>
        <dbReference type="PIRSR" id="PIRSR601310-1"/>
    </source>
</evidence>
<evidence type="ECO:0000313" key="6">
    <source>
        <dbReference type="Proteomes" id="UP000308705"/>
    </source>
</evidence>
<keyword evidence="6" id="KW-1185">Reference proteome</keyword>
<dbReference type="InterPro" id="IPR001310">
    <property type="entry name" value="Histidine_triad_HIT"/>
</dbReference>
<dbReference type="Proteomes" id="UP000308705">
    <property type="component" value="Unassembled WGS sequence"/>
</dbReference>
<feature type="short sequence motif" description="Histidine triad motif" evidence="2 3">
    <location>
        <begin position="97"/>
        <end position="101"/>
    </location>
</feature>
<gene>
    <name evidence="5" type="ORF">FDA94_11095</name>
</gene>
<proteinExistence type="predicted"/>
<dbReference type="RefSeq" id="WP_137246971.1">
    <property type="nucleotide sequence ID" value="NZ_SZQA01000008.1"/>
</dbReference>
<evidence type="ECO:0000256" key="3">
    <source>
        <dbReference type="PROSITE-ProRule" id="PRU00464"/>
    </source>
</evidence>
<dbReference type="CDD" id="cd01276">
    <property type="entry name" value="PKCI_related"/>
    <property type="match status" value="1"/>
</dbReference>
<dbReference type="PROSITE" id="PS51084">
    <property type="entry name" value="HIT_2"/>
    <property type="match status" value="1"/>
</dbReference>
<evidence type="ECO:0000256" key="2">
    <source>
        <dbReference type="PIRSR" id="PIRSR601310-3"/>
    </source>
</evidence>
<dbReference type="OrthoDB" id="9784774at2"/>
<dbReference type="InterPro" id="IPR036265">
    <property type="entry name" value="HIT-like_sf"/>
</dbReference>
<name>A0A4U3MKL1_9ACTN</name>
<dbReference type="GO" id="GO:0003824">
    <property type="term" value="F:catalytic activity"/>
    <property type="evidence" value="ECO:0007669"/>
    <property type="project" value="InterPro"/>
</dbReference>
<protein>
    <submittedName>
        <fullName evidence="5">Histidine triad nucleotide-binding protein</fullName>
    </submittedName>
</protein>
<dbReference type="Pfam" id="PF01230">
    <property type="entry name" value="HIT"/>
    <property type="match status" value="1"/>
</dbReference>
<evidence type="ECO:0000259" key="4">
    <source>
        <dbReference type="PROSITE" id="PS51084"/>
    </source>
</evidence>
<dbReference type="PANTHER" id="PTHR23089">
    <property type="entry name" value="HISTIDINE TRIAD HIT PROTEIN"/>
    <property type="match status" value="1"/>
</dbReference>
<accession>A0A4U3MKL1</accession>
<dbReference type="InterPro" id="IPR011146">
    <property type="entry name" value="HIT-like"/>
</dbReference>
<dbReference type="Gene3D" id="3.30.428.10">
    <property type="entry name" value="HIT-like"/>
    <property type="match status" value="1"/>
</dbReference>